<evidence type="ECO:0000313" key="2">
    <source>
        <dbReference type="EMBL" id="MBK9717666.1"/>
    </source>
</evidence>
<evidence type="ECO:0000313" key="3">
    <source>
        <dbReference type="Proteomes" id="UP000808349"/>
    </source>
</evidence>
<proteinExistence type="predicted"/>
<accession>A0A9D7SA30</accession>
<feature type="transmembrane region" description="Helical" evidence="1">
    <location>
        <begin position="6"/>
        <end position="27"/>
    </location>
</feature>
<dbReference type="EMBL" id="JADKFW010000005">
    <property type="protein sequence ID" value="MBK9717666.1"/>
    <property type="molecule type" value="Genomic_DNA"/>
</dbReference>
<dbReference type="Proteomes" id="UP000808349">
    <property type="component" value="Unassembled WGS sequence"/>
</dbReference>
<sequence length="265" mass="30574">MGQGILFVQVLFIILVLITGLITYFYISRKSNELNNAIAEKNLLKTQFDQIRLDKLGLDEHIQNLVIQEKTYKVAYEDWKAKYEWLDLRYQQLKHDLESKPIKANELVNQFELPSISPTSNEKIITSNSKLSDISNQQPENLTQVKTSLPGELYGKEILNELKSILDQHLQIIGSVIGDEKLGTIQKKNQSFNPLYYIEGIDHSRALLLNDQGIQTLEQLANISKSILKKWHFQFEELDETIINSWPFQATAILNSKKIFETKPI</sequence>
<gene>
    <name evidence="2" type="ORF">IPO85_09160</name>
</gene>
<keyword evidence="1" id="KW-0472">Membrane</keyword>
<protein>
    <submittedName>
        <fullName evidence="2">Uncharacterized protein</fullName>
    </submittedName>
</protein>
<dbReference type="AlphaFoldDB" id="A0A9D7SA30"/>
<reference evidence="2 3" key="1">
    <citation type="submission" date="2020-10" db="EMBL/GenBank/DDBJ databases">
        <title>Connecting structure to function with the recovery of over 1000 high-quality activated sludge metagenome-assembled genomes encoding full-length rRNA genes using long-read sequencing.</title>
        <authorList>
            <person name="Singleton C.M."/>
            <person name="Petriglieri F."/>
            <person name="Kristensen J.M."/>
            <person name="Kirkegaard R.H."/>
            <person name="Michaelsen T.Y."/>
            <person name="Andersen M.H."/>
            <person name="Karst S.M."/>
            <person name="Dueholm M.S."/>
            <person name="Nielsen P.H."/>
            <person name="Albertsen M."/>
        </authorList>
    </citation>
    <scope>NUCLEOTIDE SEQUENCE [LARGE SCALE GENOMIC DNA]</scope>
    <source>
        <strain evidence="2">Ribe_18-Q3-R11-54_BAT3C.373</strain>
    </source>
</reference>
<evidence type="ECO:0000256" key="1">
    <source>
        <dbReference type="SAM" id="Phobius"/>
    </source>
</evidence>
<name>A0A9D7SA30_9BACT</name>
<comment type="caution">
    <text evidence="2">The sequence shown here is derived from an EMBL/GenBank/DDBJ whole genome shotgun (WGS) entry which is preliminary data.</text>
</comment>
<keyword evidence="1" id="KW-0812">Transmembrane</keyword>
<keyword evidence="1" id="KW-1133">Transmembrane helix</keyword>
<organism evidence="2 3">
    <name type="scientific">Candidatus Defluviibacterium haderslevense</name>
    <dbReference type="NCBI Taxonomy" id="2981993"/>
    <lineage>
        <taxon>Bacteria</taxon>
        <taxon>Pseudomonadati</taxon>
        <taxon>Bacteroidota</taxon>
        <taxon>Saprospiria</taxon>
        <taxon>Saprospirales</taxon>
        <taxon>Saprospiraceae</taxon>
        <taxon>Candidatus Defluviibacterium</taxon>
    </lineage>
</organism>